<reference evidence="1" key="2">
    <citation type="submission" date="2022-01" db="EMBL/GenBank/DDBJ databases">
        <authorList>
            <person name="Yamashiro T."/>
            <person name="Shiraishi A."/>
            <person name="Satake H."/>
            <person name="Nakayama K."/>
        </authorList>
    </citation>
    <scope>NUCLEOTIDE SEQUENCE</scope>
</reference>
<name>A0ABQ5GYG5_9ASTR</name>
<protein>
    <submittedName>
        <fullName evidence="1">Uncharacterized protein</fullName>
    </submittedName>
</protein>
<accession>A0ABQ5GYG5</accession>
<proteinExistence type="predicted"/>
<reference evidence="1" key="1">
    <citation type="journal article" date="2022" name="Int. J. Mol. Sci.">
        <title>Draft Genome of Tanacetum Coccineum: Genomic Comparison of Closely Related Tanacetum-Family Plants.</title>
        <authorList>
            <person name="Yamashiro T."/>
            <person name="Shiraishi A."/>
            <person name="Nakayama K."/>
            <person name="Satake H."/>
        </authorList>
    </citation>
    <scope>NUCLEOTIDE SEQUENCE</scope>
</reference>
<evidence type="ECO:0000313" key="1">
    <source>
        <dbReference type="EMBL" id="GJT80690.1"/>
    </source>
</evidence>
<gene>
    <name evidence="1" type="ORF">Tco_1055032</name>
</gene>
<sequence length="192" mass="21658">MKEQAYDKDRDQDHKSLTTKAISFDLMKECHNELTLGEIVSLKILSRTMKGEVWEDIPTLYLGFVWAGKMEFGEVMAALTISVSADSFEGSFRDTIDIDVDVIHLVPVVLVVFPAATVVMTLAQHGEAIWGIQEHLLKVAIQEELRALRDKVDVVEAESASLRVMIRTMGAVETVLRNCIRDERKTRIEIAR</sequence>
<evidence type="ECO:0000313" key="2">
    <source>
        <dbReference type="Proteomes" id="UP001151760"/>
    </source>
</evidence>
<dbReference type="Proteomes" id="UP001151760">
    <property type="component" value="Unassembled WGS sequence"/>
</dbReference>
<dbReference type="EMBL" id="BQNB010019016">
    <property type="protein sequence ID" value="GJT80690.1"/>
    <property type="molecule type" value="Genomic_DNA"/>
</dbReference>
<comment type="caution">
    <text evidence="1">The sequence shown here is derived from an EMBL/GenBank/DDBJ whole genome shotgun (WGS) entry which is preliminary data.</text>
</comment>
<organism evidence="1 2">
    <name type="scientific">Tanacetum coccineum</name>
    <dbReference type="NCBI Taxonomy" id="301880"/>
    <lineage>
        <taxon>Eukaryota</taxon>
        <taxon>Viridiplantae</taxon>
        <taxon>Streptophyta</taxon>
        <taxon>Embryophyta</taxon>
        <taxon>Tracheophyta</taxon>
        <taxon>Spermatophyta</taxon>
        <taxon>Magnoliopsida</taxon>
        <taxon>eudicotyledons</taxon>
        <taxon>Gunneridae</taxon>
        <taxon>Pentapetalae</taxon>
        <taxon>asterids</taxon>
        <taxon>campanulids</taxon>
        <taxon>Asterales</taxon>
        <taxon>Asteraceae</taxon>
        <taxon>Asteroideae</taxon>
        <taxon>Anthemideae</taxon>
        <taxon>Anthemidinae</taxon>
        <taxon>Tanacetum</taxon>
    </lineage>
</organism>
<keyword evidence="2" id="KW-1185">Reference proteome</keyword>